<keyword evidence="2 3" id="KW-0040">ANK repeat</keyword>
<keyword evidence="6" id="KW-1185">Reference proteome</keyword>
<sequence>MQLLDLPLEIFRVILGKTVSTLYCEELIRLQLVNKFFAREVIVATCSTHHFRDSGCWMPFAPYYLQSKALTPGSMNDYFALTVRDTTNQMLGYLAGDENQRQQLSLAISRAAIEFKAPGIYSSLTNAETLQPQISQRSDAQEHLLSAAADIGDLALVQHLAKSVNVNIGSYVFGKPLLNAAWKGHLKIVQFLLTEGADAEDGVQPQTEQDSRNGHDENAMEKITVEFENPRPGTALEAAALGGHEQVVRLLFQPDAKVSRSSYSYFKAITYAAMSGNLDLLGLVSEEADFSTLSEITTQELWNHTLKGAAWHGRTKTIPFLLKAGAHINHEEPFERGWTTALGFAALRGHNDTIRLLLEKGAAVDGGRRCEEGPISLAAHVHGFPRTVELLLDKGASVHPIKSRLLEQAVMYSPPSVVKVLLEKGVQRRREDGGEAALDIAVDEGLVAGNGGAKKKGVVGAASPWPDHSYNHKDHDQCAHAAAILTETAELKQIADRTQGLPPRDLVIRFMSSVEDLAAKVRDRTSNNGSEDHDGQKKVLEQIQTMFDKQTQEMKALQWQPPKVTSSPPASSPSGHAKSFRDAALASHLTSAKSSLVSGWMQGNTNGSKEARVVERANRAIKESNNNIIAHRSVSTGRILPSGDIILRAESLEDVEQLARAAKDWCLAFGDNATIRRRTYRVVMNGVNCQLDLAAAPACIKADNLGRLASAPTVITYTGWLLGPRHIAEHKPETSKLIVEFDNDRAANIAILLGLALNGRDHPCEYYDQTHRIQQCFNCQAYGHIA</sequence>
<name>A0A7R7VH68_ASPCH</name>
<dbReference type="SMART" id="SM00248">
    <property type="entry name" value="ANK"/>
    <property type="match status" value="6"/>
</dbReference>
<dbReference type="PROSITE" id="PS50297">
    <property type="entry name" value="ANK_REP_REGION"/>
    <property type="match status" value="1"/>
</dbReference>
<gene>
    <name evidence="5" type="ORF">ACHE_20128A</name>
</gene>
<accession>A0A7R7VH68</accession>
<dbReference type="GeneID" id="66979029"/>
<evidence type="ECO:0000256" key="1">
    <source>
        <dbReference type="ARBA" id="ARBA00022737"/>
    </source>
</evidence>
<evidence type="ECO:0000256" key="4">
    <source>
        <dbReference type="SAM" id="MobiDB-lite"/>
    </source>
</evidence>
<dbReference type="Pfam" id="PF12796">
    <property type="entry name" value="Ank_2"/>
    <property type="match status" value="1"/>
</dbReference>
<evidence type="ECO:0008006" key="7">
    <source>
        <dbReference type="Google" id="ProtNLM"/>
    </source>
</evidence>
<dbReference type="InterPro" id="IPR002110">
    <property type="entry name" value="Ankyrin_rpt"/>
</dbReference>
<evidence type="ECO:0000256" key="2">
    <source>
        <dbReference type="ARBA" id="ARBA00023043"/>
    </source>
</evidence>
<dbReference type="AlphaFoldDB" id="A0A7R7VH68"/>
<proteinExistence type="predicted"/>
<dbReference type="PANTHER" id="PTHR24198">
    <property type="entry name" value="ANKYRIN REPEAT AND PROTEIN KINASE DOMAIN-CONTAINING PROTEIN"/>
    <property type="match status" value="1"/>
</dbReference>
<evidence type="ECO:0000313" key="6">
    <source>
        <dbReference type="Proteomes" id="UP000637239"/>
    </source>
</evidence>
<dbReference type="SUPFAM" id="SSF48403">
    <property type="entry name" value="Ankyrin repeat"/>
    <property type="match status" value="1"/>
</dbReference>
<dbReference type="Proteomes" id="UP000637239">
    <property type="component" value="Chromosome 2"/>
</dbReference>
<dbReference type="RefSeq" id="XP_043133192.1">
    <property type="nucleotide sequence ID" value="XM_043284395.1"/>
</dbReference>
<feature type="repeat" description="ANK" evidence="3">
    <location>
        <begin position="337"/>
        <end position="369"/>
    </location>
</feature>
<dbReference type="PROSITE" id="PS50088">
    <property type="entry name" value="ANK_REPEAT"/>
    <property type="match status" value="1"/>
</dbReference>
<feature type="region of interest" description="Disordered" evidence="4">
    <location>
        <begin position="552"/>
        <end position="580"/>
    </location>
</feature>
<keyword evidence="1" id="KW-0677">Repeat</keyword>
<evidence type="ECO:0000256" key="3">
    <source>
        <dbReference type="PROSITE-ProRule" id="PRU00023"/>
    </source>
</evidence>
<dbReference type="PANTHER" id="PTHR24198:SF165">
    <property type="entry name" value="ANKYRIN REPEAT-CONTAINING PROTEIN-RELATED"/>
    <property type="match status" value="1"/>
</dbReference>
<organism evidence="5 6">
    <name type="scientific">Aspergillus chevalieri</name>
    <name type="common">Eurotium chevalieri</name>
    <dbReference type="NCBI Taxonomy" id="182096"/>
    <lineage>
        <taxon>Eukaryota</taxon>
        <taxon>Fungi</taxon>
        <taxon>Dikarya</taxon>
        <taxon>Ascomycota</taxon>
        <taxon>Pezizomycotina</taxon>
        <taxon>Eurotiomycetes</taxon>
        <taxon>Eurotiomycetidae</taxon>
        <taxon>Eurotiales</taxon>
        <taxon>Aspergillaceae</taxon>
        <taxon>Aspergillus</taxon>
        <taxon>Aspergillus subgen. Aspergillus</taxon>
    </lineage>
</organism>
<evidence type="ECO:0000313" key="5">
    <source>
        <dbReference type="EMBL" id="BCR84670.1"/>
    </source>
</evidence>
<protein>
    <recommendedName>
        <fullName evidence="7">Ankyrin repeat protein</fullName>
    </recommendedName>
</protein>
<reference evidence="5" key="1">
    <citation type="submission" date="2021-01" db="EMBL/GenBank/DDBJ databases">
        <authorList>
            <consortium name="Aspergillus chevalieri M1 genome sequencing consortium"/>
            <person name="Kazuki M."/>
            <person name="Futagami T."/>
        </authorList>
    </citation>
    <scope>NUCLEOTIDE SEQUENCE</scope>
    <source>
        <strain evidence="5">M1</strain>
    </source>
</reference>
<dbReference type="EMBL" id="AP024417">
    <property type="protein sequence ID" value="BCR84670.1"/>
    <property type="molecule type" value="Genomic_DNA"/>
</dbReference>
<dbReference type="InterPro" id="IPR036770">
    <property type="entry name" value="Ankyrin_rpt-contain_sf"/>
</dbReference>
<feature type="compositionally biased region" description="Low complexity" evidence="4">
    <location>
        <begin position="561"/>
        <end position="574"/>
    </location>
</feature>
<reference evidence="5" key="2">
    <citation type="submission" date="2021-02" db="EMBL/GenBank/DDBJ databases">
        <title>Aspergillus chevalieri M1 genome sequence.</title>
        <authorList>
            <person name="Kadooka C."/>
            <person name="Mori K."/>
            <person name="Futagami T."/>
        </authorList>
    </citation>
    <scope>NUCLEOTIDE SEQUENCE</scope>
    <source>
        <strain evidence="5">M1</strain>
    </source>
</reference>
<dbReference type="KEGG" id="ache:ACHE_20128A"/>
<dbReference type="Gene3D" id="1.25.40.20">
    <property type="entry name" value="Ankyrin repeat-containing domain"/>
    <property type="match status" value="2"/>
</dbReference>